<dbReference type="AlphaFoldDB" id="A0A485LGD3"/>
<name>A0A485LGD3_9STRA</name>
<proteinExistence type="predicted"/>
<evidence type="ECO:0000313" key="2">
    <source>
        <dbReference type="EMBL" id="KAF0687230.1"/>
    </source>
</evidence>
<feature type="compositionally biased region" description="Acidic residues" evidence="1">
    <location>
        <begin position="51"/>
        <end position="65"/>
    </location>
</feature>
<keyword evidence="4" id="KW-1185">Reference proteome</keyword>
<protein>
    <submittedName>
        <fullName evidence="3">Aste57867_20992 protein</fullName>
    </submittedName>
</protein>
<evidence type="ECO:0000256" key="1">
    <source>
        <dbReference type="SAM" id="MobiDB-lite"/>
    </source>
</evidence>
<gene>
    <name evidence="3" type="primary">Aste57867_20992</name>
    <name evidence="2" type="ORF">As57867_020924</name>
    <name evidence="3" type="ORF">ASTE57867_20992</name>
</gene>
<dbReference type="Proteomes" id="UP000332933">
    <property type="component" value="Unassembled WGS sequence"/>
</dbReference>
<evidence type="ECO:0000313" key="4">
    <source>
        <dbReference type="Proteomes" id="UP000332933"/>
    </source>
</evidence>
<evidence type="ECO:0000313" key="3">
    <source>
        <dbReference type="EMBL" id="VFT97667.1"/>
    </source>
</evidence>
<dbReference type="EMBL" id="CAADRA010006980">
    <property type="protein sequence ID" value="VFT97667.1"/>
    <property type="molecule type" value="Genomic_DNA"/>
</dbReference>
<reference evidence="2" key="2">
    <citation type="submission" date="2019-06" db="EMBL/GenBank/DDBJ databases">
        <title>Genomics analysis of Aphanomyces spp. identifies a new class of oomycete effector associated with host adaptation.</title>
        <authorList>
            <person name="Gaulin E."/>
        </authorList>
    </citation>
    <scope>NUCLEOTIDE SEQUENCE</scope>
    <source>
        <strain evidence="2">CBS 578.67</strain>
    </source>
</reference>
<dbReference type="EMBL" id="VJMH01006954">
    <property type="protein sequence ID" value="KAF0687230.1"/>
    <property type="molecule type" value="Genomic_DNA"/>
</dbReference>
<accession>A0A485LGD3</accession>
<sequence length="107" mass="12059">MATTLSLPTNNEATFSVTSNFGKRMLIDVIQCNEADAALLHQAKKRKVMHEDDECPATPAADDDWDSPRDVSDVDVFHPVVPLPTHRDDEPEVCSDEDKWLLEYFLS</sequence>
<dbReference type="OrthoDB" id="69922at2759"/>
<reference evidence="3 4" key="1">
    <citation type="submission" date="2019-03" db="EMBL/GenBank/DDBJ databases">
        <authorList>
            <person name="Gaulin E."/>
            <person name="Dumas B."/>
        </authorList>
    </citation>
    <scope>NUCLEOTIDE SEQUENCE [LARGE SCALE GENOMIC DNA]</scope>
    <source>
        <strain evidence="3">CBS 568.67</strain>
    </source>
</reference>
<feature type="region of interest" description="Disordered" evidence="1">
    <location>
        <begin position="50"/>
        <end position="69"/>
    </location>
</feature>
<organism evidence="3 4">
    <name type="scientific">Aphanomyces stellatus</name>
    <dbReference type="NCBI Taxonomy" id="120398"/>
    <lineage>
        <taxon>Eukaryota</taxon>
        <taxon>Sar</taxon>
        <taxon>Stramenopiles</taxon>
        <taxon>Oomycota</taxon>
        <taxon>Saprolegniomycetes</taxon>
        <taxon>Saprolegniales</taxon>
        <taxon>Verrucalvaceae</taxon>
        <taxon>Aphanomyces</taxon>
    </lineage>
</organism>